<organism evidence="2 3">
    <name type="scientific">Microbacterium phage vB_MoxS-ISF9</name>
    <dbReference type="NCBI Taxonomy" id="1458670"/>
    <lineage>
        <taxon>Viruses</taxon>
        <taxon>Duplodnaviria</taxon>
        <taxon>Heunggongvirae</taxon>
        <taxon>Uroviricota</taxon>
        <taxon>Caudoviricetes</taxon>
        <taxon>Farahnazvirus</taxon>
        <taxon>Farahnazvirus ISF9</taxon>
    </lineage>
</organism>
<dbReference type="GO" id="GO:0016787">
    <property type="term" value="F:hydrolase activity"/>
    <property type="evidence" value="ECO:0007669"/>
    <property type="project" value="InterPro"/>
</dbReference>
<dbReference type="GO" id="GO:0004386">
    <property type="term" value="F:helicase activity"/>
    <property type="evidence" value="ECO:0007669"/>
    <property type="project" value="UniProtKB-KW"/>
</dbReference>
<dbReference type="SUPFAM" id="SSF52540">
    <property type="entry name" value="P-loop containing nucleoside triphosphate hydrolases"/>
    <property type="match status" value="2"/>
</dbReference>
<dbReference type="GO" id="GO:0003677">
    <property type="term" value="F:DNA binding"/>
    <property type="evidence" value="ECO:0007669"/>
    <property type="project" value="InterPro"/>
</dbReference>
<dbReference type="Pfam" id="PF04851">
    <property type="entry name" value="ResIII"/>
    <property type="match status" value="1"/>
</dbReference>
<dbReference type="Proteomes" id="UP000019700">
    <property type="component" value="Genome"/>
</dbReference>
<dbReference type="GO" id="GO:0005524">
    <property type="term" value="F:ATP binding"/>
    <property type="evidence" value="ECO:0007669"/>
    <property type="project" value="InterPro"/>
</dbReference>
<evidence type="ECO:0000313" key="2">
    <source>
        <dbReference type="EMBL" id="AHL18578.1"/>
    </source>
</evidence>
<keyword evidence="2" id="KW-0547">Nucleotide-binding</keyword>
<dbReference type="GeneID" id="18938419"/>
<keyword evidence="2" id="KW-0067">ATP-binding</keyword>
<dbReference type="Gene3D" id="3.40.50.300">
    <property type="entry name" value="P-loop containing nucleotide triphosphate hydrolases"/>
    <property type="match status" value="2"/>
</dbReference>
<sequence length="507" mass="56701">MTSLTPNPDQAGWIKQFVETDAKGGILGLGTGVGKTLVGTEIARLRNAKRVLILAPQSTFDSWASTVFWQTGQYLKRAANNAFSFDFTPDPSKRREVQQVKLPAKVCQRNLEDAQAGKDGWYFVTRELFQRQDWLVEDKMKDGKPVRNKRGQIEKTRKRLNAWDGGLKHAHPYDVIILDENQKFAKLGNYGQQSFRAVQGFKIASSADWFGSAIENMHTVAVDVFGKEAIPMTKADFIADYMETEYDHFAYDKRRVTGEQWPGLFASELPLYVTAPPSVMPPEPEIRHVTLSSAERKLYDQLEVNYVAMVGDEILNIEVPLTLRARLRELSLGMFRVVKTGEFTQDGIEKTSIEFDEGAPSSKLDEIRDILADHPDDKFVIYSHSAKWCRKAAADLGGRAWTGDLSDSEKADIKREFIQGDLRLFTATVETMGTGTDGLQAVCNNVIVASESDQVIANTQGISRIARQGQTKQVNVWKLVARNTFDAGVIRRNGQKVVVNNGAKGWG</sequence>
<evidence type="ECO:0000259" key="1">
    <source>
        <dbReference type="Pfam" id="PF04851"/>
    </source>
</evidence>
<evidence type="ECO:0000313" key="3">
    <source>
        <dbReference type="Proteomes" id="UP000019700"/>
    </source>
</evidence>
<reference evidence="2 3" key="1">
    <citation type="journal article" date="2014" name="Arch. Virol.">
        <title>Complete genome sequence of a novel phage, vB_MoxS-ISF9, infecting methylotrophic Microbacterium: first report of a virulent Microbacterium phage.</title>
        <authorList>
            <person name="Zamani I."/>
            <person name="Bouzari M."/>
            <person name="Emtiazi G."/>
            <person name="Ghasemi S.M."/>
            <person name="Chang H.I."/>
        </authorList>
    </citation>
    <scope>NUCLEOTIDE SEQUENCE [LARGE SCALE GENOMIC DNA]</scope>
</reference>
<dbReference type="RefSeq" id="YP_009021553.1">
    <property type="nucleotide sequence ID" value="NC_023859.1"/>
</dbReference>
<protein>
    <submittedName>
        <fullName evidence="2">Putative helicase</fullName>
    </submittedName>
</protein>
<proteinExistence type="predicted"/>
<gene>
    <name evidence="2" type="ORF">ISF9_108</name>
</gene>
<accession>W8NWR2</accession>
<feature type="domain" description="Helicase/UvrB N-terminal" evidence="1">
    <location>
        <begin position="5"/>
        <end position="71"/>
    </location>
</feature>
<keyword evidence="2" id="KW-0347">Helicase</keyword>
<dbReference type="InterPro" id="IPR027417">
    <property type="entry name" value="P-loop_NTPase"/>
</dbReference>
<dbReference type="EMBL" id="KJ173786">
    <property type="protein sequence ID" value="AHL18578.1"/>
    <property type="molecule type" value="Genomic_DNA"/>
</dbReference>
<keyword evidence="3" id="KW-1185">Reference proteome</keyword>
<dbReference type="KEGG" id="vg:18938419"/>
<dbReference type="InterPro" id="IPR006935">
    <property type="entry name" value="Helicase/UvrB_N"/>
</dbReference>
<name>W8NWR2_9CAUD</name>
<dbReference type="OrthoDB" id="34549at10239"/>
<keyword evidence="2" id="KW-0378">Hydrolase</keyword>